<dbReference type="PANTHER" id="PTHR43791:SF32">
    <property type="entry name" value="MAJOR FACILITATOR SUPERFAMILY (MFS) PROFILE DOMAIN-CONTAINING PROTEIN"/>
    <property type="match status" value="1"/>
</dbReference>
<dbReference type="OrthoDB" id="2985014at2759"/>
<name>A0A0D2BFZ0_9EURO</name>
<accession>A0A0D2BFZ0</accession>
<feature type="transmembrane region" description="Helical" evidence="6">
    <location>
        <begin position="98"/>
        <end position="122"/>
    </location>
</feature>
<dbReference type="GeneID" id="27332191"/>
<dbReference type="GO" id="GO:0016020">
    <property type="term" value="C:membrane"/>
    <property type="evidence" value="ECO:0007669"/>
    <property type="project" value="UniProtKB-SubCell"/>
</dbReference>
<dbReference type="InterPro" id="IPR036259">
    <property type="entry name" value="MFS_trans_sf"/>
</dbReference>
<dbReference type="EMBL" id="KN847494">
    <property type="protein sequence ID" value="KIW17913.1"/>
    <property type="molecule type" value="Genomic_DNA"/>
</dbReference>
<dbReference type="Pfam" id="PF07690">
    <property type="entry name" value="MFS_1"/>
    <property type="match status" value="1"/>
</dbReference>
<comment type="subcellular location">
    <subcellularLocation>
        <location evidence="1">Membrane</location>
        <topology evidence="1">Multi-pass membrane protein</topology>
    </subcellularLocation>
</comment>
<keyword evidence="9" id="KW-1185">Reference proteome</keyword>
<evidence type="ECO:0000256" key="1">
    <source>
        <dbReference type="ARBA" id="ARBA00004141"/>
    </source>
</evidence>
<keyword evidence="3 6" id="KW-0812">Transmembrane</keyword>
<evidence type="ECO:0000256" key="3">
    <source>
        <dbReference type="ARBA" id="ARBA00022692"/>
    </source>
</evidence>
<feature type="transmembrane region" description="Helical" evidence="6">
    <location>
        <begin position="320"/>
        <end position="340"/>
    </location>
</feature>
<evidence type="ECO:0000256" key="7">
    <source>
        <dbReference type="SAM" id="SignalP"/>
    </source>
</evidence>
<evidence type="ECO:0000313" key="8">
    <source>
        <dbReference type="EMBL" id="KIW17913.1"/>
    </source>
</evidence>
<reference evidence="8 9" key="1">
    <citation type="submission" date="2015-01" db="EMBL/GenBank/DDBJ databases">
        <title>The Genome Sequence of Exophiala spinifera CBS89968.</title>
        <authorList>
            <consortium name="The Broad Institute Genomics Platform"/>
            <person name="Cuomo C."/>
            <person name="de Hoog S."/>
            <person name="Gorbushina A."/>
            <person name="Stielow B."/>
            <person name="Teixiera M."/>
            <person name="Abouelleil A."/>
            <person name="Chapman S.B."/>
            <person name="Priest M."/>
            <person name="Young S.K."/>
            <person name="Wortman J."/>
            <person name="Nusbaum C."/>
            <person name="Birren B."/>
        </authorList>
    </citation>
    <scope>NUCLEOTIDE SEQUENCE [LARGE SCALE GENOMIC DNA]</scope>
    <source>
        <strain evidence="8 9">CBS 89968</strain>
    </source>
</reference>
<evidence type="ECO:0000256" key="6">
    <source>
        <dbReference type="SAM" id="Phobius"/>
    </source>
</evidence>
<feature type="transmembrane region" description="Helical" evidence="6">
    <location>
        <begin position="252"/>
        <end position="275"/>
    </location>
</feature>
<evidence type="ECO:0000256" key="5">
    <source>
        <dbReference type="ARBA" id="ARBA00023136"/>
    </source>
</evidence>
<feature type="transmembrane region" description="Helical" evidence="6">
    <location>
        <begin position="411"/>
        <end position="435"/>
    </location>
</feature>
<feature type="transmembrane region" description="Helical" evidence="6">
    <location>
        <begin position="73"/>
        <end position="92"/>
    </location>
</feature>
<keyword evidence="4 6" id="KW-1133">Transmembrane helix</keyword>
<keyword evidence="5 6" id="KW-0472">Membrane</keyword>
<keyword evidence="7" id="KW-0732">Signal</keyword>
<feature type="signal peptide" evidence="7">
    <location>
        <begin position="1"/>
        <end position="24"/>
    </location>
</feature>
<organism evidence="8 9">
    <name type="scientific">Exophiala spinifera</name>
    <dbReference type="NCBI Taxonomy" id="91928"/>
    <lineage>
        <taxon>Eukaryota</taxon>
        <taxon>Fungi</taxon>
        <taxon>Dikarya</taxon>
        <taxon>Ascomycota</taxon>
        <taxon>Pezizomycotina</taxon>
        <taxon>Eurotiomycetes</taxon>
        <taxon>Chaetothyriomycetidae</taxon>
        <taxon>Chaetothyriales</taxon>
        <taxon>Herpotrichiellaceae</taxon>
        <taxon>Exophiala</taxon>
    </lineage>
</organism>
<keyword evidence="2" id="KW-0813">Transport</keyword>
<feature type="transmembrane region" description="Helical" evidence="6">
    <location>
        <begin position="381"/>
        <end position="399"/>
    </location>
</feature>
<dbReference type="RefSeq" id="XP_016238129.1">
    <property type="nucleotide sequence ID" value="XM_016379452.1"/>
</dbReference>
<evidence type="ECO:0000313" key="9">
    <source>
        <dbReference type="Proteomes" id="UP000053328"/>
    </source>
</evidence>
<gene>
    <name evidence="8" type="ORF">PV08_05108</name>
</gene>
<feature type="transmembrane region" description="Helical" evidence="6">
    <location>
        <begin position="134"/>
        <end position="156"/>
    </location>
</feature>
<dbReference type="GO" id="GO:0022857">
    <property type="term" value="F:transmembrane transporter activity"/>
    <property type="evidence" value="ECO:0007669"/>
    <property type="project" value="InterPro"/>
</dbReference>
<dbReference type="PANTHER" id="PTHR43791">
    <property type="entry name" value="PERMEASE-RELATED"/>
    <property type="match status" value="1"/>
</dbReference>
<dbReference type="AlphaFoldDB" id="A0A0D2BFZ0"/>
<dbReference type="InterPro" id="IPR011701">
    <property type="entry name" value="MFS"/>
</dbReference>
<feature type="transmembrane region" description="Helical" evidence="6">
    <location>
        <begin position="346"/>
        <end position="369"/>
    </location>
</feature>
<proteinExistence type="predicted"/>
<sequence>MIRIDLIVMPLMILTFFTLQLNRGNIGSALTNNFFQDVGITQNQFNIGQQMLSVGIVLFEIPSNMMLYKLGPVVWLGPQIIAWGFVGTFQIFQKGLGAFIATRLLLGICESGFIPGGLFTMTRYYTRAEIGKRFSIYFLGSMVSGACSGLMAYGILKQLDKKSGLAGWQWIFLASLSLIEGVMAIGGGAIFVFLFPRDNANPVNLFGYQYFNERERYILLQRLILDDPSKARRSGQHVPREDLRRVFTNWRLIPHVIATIGCLAPAQSLGSYLPLVVVSMGYSNLNANAMISIGAWLLVVSTLVTGYLSDKFKIPGRLVFFSLLAYWAFNLANRLLIYSPDRTTRFAVLTVGMMFSGNSHAVHGSWLALNCVTEGERSITMAVHIIGANVAGIIGAQLFRQEDRPYYPKGWLAILILITFSMVAAGLANIQYIILNRLGKHPKEHKYRY</sequence>
<dbReference type="HOGENOM" id="CLU_001265_0_1_1"/>
<feature type="transmembrane region" description="Helical" evidence="6">
    <location>
        <begin position="287"/>
        <end position="308"/>
    </location>
</feature>
<dbReference type="Gene3D" id="1.20.1250.20">
    <property type="entry name" value="MFS general substrate transporter like domains"/>
    <property type="match status" value="2"/>
</dbReference>
<dbReference type="VEuPathDB" id="FungiDB:PV08_05108"/>
<evidence type="ECO:0000256" key="2">
    <source>
        <dbReference type="ARBA" id="ARBA00022448"/>
    </source>
</evidence>
<evidence type="ECO:0008006" key="10">
    <source>
        <dbReference type="Google" id="ProtNLM"/>
    </source>
</evidence>
<evidence type="ECO:0000256" key="4">
    <source>
        <dbReference type="ARBA" id="ARBA00022989"/>
    </source>
</evidence>
<feature type="chain" id="PRO_5002254450" description="Major facilitator superfamily (MFS) profile domain-containing protein" evidence="7">
    <location>
        <begin position="25"/>
        <end position="449"/>
    </location>
</feature>
<dbReference type="SUPFAM" id="SSF103473">
    <property type="entry name" value="MFS general substrate transporter"/>
    <property type="match status" value="1"/>
</dbReference>
<feature type="transmembrane region" description="Helical" evidence="6">
    <location>
        <begin position="168"/>
        <end position="195"/>
    </location>
</feature>
<dbReference type="Proteomes" id="UP000053328">
    <property type="component" value="Unassembled WGS sequence"/>
</dbReference>
<protein>
    <recommendedName>
        <fullName evidence="10">Major facilitator superfamily (MFS) profile domain-containing protein</fullName>
    </recommendedName>
</protein>